<dbReference type="Pfam" id="PF15579">
    <property type="entry name" value="Imm52"/>
    <property type="match status" value="1"/>
</dbReference>
<feature type="domain" description="Immunity protein 52" evidence="1">
    <location>
        <begin position="2"/>
        <end position="210"/>
    </location>
</feature>
<reference evidence="2 3" key="1">
    <citation type="submission" date="2015-05" db="EMBL/GenBank/DDBJ databases">
        <title>Genome assembly of Archangium gephyra DSM 2261.</title>
        <authorList>
            <person name="Sharma G."/>
            <person name="Subramanian S."/>
        </authorList>
    </citation>
    <scope>NUCLEOTIDE SEQUENCE [LARGE SCALE GENOMIC DNA]</scope>
    <source>
        <strain evidence="2 3">DSM 2261</strain>
    </source>
</reference>
<sequence>MEVLFRQLGRCDPAYSRWFEYAYSRKHSLQLPFEPTSETFLRFFERRKYRLAREVFTFEAWTGQEQQGRGGMLSFTCGSNESFYPNGCLLHLPREEPAASRVLTVSVLREVVRAMVLAWDPDGCAVIAQGDRGAKKAMEDGGTCLGWLTYVSGQRGRVPSLPRPARAEPMEDQGTLIVLTPERFSLDNPAHVALAGRVRERLEKAGLLPPPGG</sequence>
<dbReference type="InterPro" id="IPR028969">
    <property type="entry name" value="Imm52"/>
</dbReference>
<name>A0AAC8QGW3_9BACT</name>
<protein>
    <recommendedName>
        <fullName evidence="1">Immunity protein 52 domain-containing protein</fullName>
    </recommendedName>
</protein>
<gene>
    <name evidence="2" type="ORF">AA314_08894</name>
</gene>
<dbReference type="EMBL" id="CP011509">
    <property type="protein sequence ID" value="AKJ07268.1"/>
    <property type="molecule type" value="Genomic_DNA"/>
</dbReference>
<accession>A0AAC8QGW3</accession>
<dbReference type="KEGG" id="age:AA314_08894"/>
<evidence type="ECO:0000313" key="3">
    <source>
        <dbReference type="Proteomes" id="UP000035579"/>
    </source>
</evidence>
<dbReference type="AlphaFoldDB" id="A0AAC8QGW3"/>
<evidence type="ECO:0000313" key="2">
    <source>
        <dbReference type="EMBL" id="AKJ07268.1"/>
    </source>
</evidence>
<dbReference type="Proteomes" id="UP000035579">
    <property type="component" value="Chromosome"/>
</dbReference>
<organism evidence="2 3">
    <name type="scientific">Archangium gephyra</name>
    <dbReference type="NCBI Taxonomy" id="48"/>
    <lineage>
        <taxon>Bacteria</taxon>
        <taxon>Pseudomonadati</taxon>
        <taxon>Myxococcota</taxon>
        <taxon>Myxococcia</taxon>
        <taxon>Myxococcales</taxon>
        <taxon>Cystobacterineae</taxon>
        <taxon>Archangiaceae</taxon>
        <taxon>Archangium</taxon>
    </lineage>
</organism>
<proteinExistence type="predicted"/>
<evidence type="ECO:0000259" key="1">
    <source>
        <dbReference type="Pfam" id="PF15579"/>
    </source>
</evidence>